<dbReference type="AlphaFoldDB" id="A0A218YT68"/>
<feature type="region of interest" description="Disordered" evidence="1">
    <location>
        <begin position="1"/>
        <end position="42"/>
    </location>
</feature>
<dbReference type="InParanoid" id="A0A218YT68"/>
<protein>
    <submittedName>
        <fullName evidence="2">Uncharacterized protein</fullName>
    </submittedName>
</protein>
<evidence type="ECO:0000313" key="2">
    <source>
        <dbReference type="EMBL" id="OWO97698.1"/>
    </source>
</evidence>
<evidence type="ECO:0000313" key="3">
    <source>
        <dbReference type="Proteomes" id="UP000242519"/>
    </source>
</evidence>
<reference evidence="2 3" key="1">
    <citation type="submission" date="2017-04" db="EMBL/GenBank/DDBJ databases">
        <title>Draft genome sequence of Marssonina coronaria NL1: causal agent of apple blotch.</title>
        <authorList>
            <person name="Cheng Q."/>
        </authorList>
    </citation>
    <scope>NUCLEOTIDE SEQUENCE [LARGE SCALE GENOMIC DNA]</scope>
    <source>
        <strain evidence="2 3">NL1</strain>
    </source>
</reference>
<feature type="region of interest" description="Disordered" evidence="1">
    <location>
        <begin position="91"/>
        <end position="190"/>
    </location>
</feature>
<comment type="caution">
    <text evidence="2">The sequence shown here is derived from an EMBL/GenBank/DDBJ whole genome shotgun (WGS) entry which is preliminary data.</text>
</comment>
<evidence type="ECO:0000256" key="1">
    <source>
        <dbReference type="SAM" id="MobiDB-lite"/>
    </source>
</evidence>
<proteinExistence type="predicted"/>
<keyword evidence="3" id="KW-1185">Reference proteome</keyword>
<name>A0A218YT68_9HELO</name>
<dbReference type="Proteomes" id="UP000242519">
    <property type="component" value="Unassembled WGS sequence"/>
</dbReference>
<dbReference type="EMBL" id="MZNU01000426">
    <property type="protein sequence ID" value="OWO97698.1"/>
    <property type="molecule type" value="Genomic_DNA"/>
</dbReference>
<organism evidence="2 3">
    <name type="scientific">Diplocarpon coronariae</name>
    <dbReference type="NCBI Taxonomy" id="2795749"/>
    <lineage>
        <taxon>Eukaryota</taxon>
        <taxon>Fungi</taxon>
        <taxon>Dikarya</taxon>
        <taxon>Ascomycota</taxon>
        <taxon>Pezizomycotina</taxon>
        <taxon>Leotiomycetes</taxon>
        <taxon>Helotiales</taxon>
        <taxon>Drepanopezizaceae</taxon>
        <taxon>Diplocarpon</taxon>
    </lineage>
</organism>
<feature type="compositionally biased region" description="Basic and acidic residues" evidence="1">
    <location>
        <begin position="133"/>
        <end position="146"/>
    </location>
</feature>
<accession>A0A218YT68</accession>
<sequence length="190" mass="20072">MPDAKDYGTSRRRGSGRGAWRSSWTRSTLTSGRRGQGWMEGWRGGMEGWRDGGLEGWRVGGLDAWGGLHGGLFVWGGLDGRLDRGLDGGLDGGLEPVVKEHRGRSGSPAPTALRGAKDERKPTLADGPVLARSSEDTSKSPRDRHGLSAPLGLGGFPTFGHPSRNPDALGPTPRADNDPGLLLQSRSLAG</sequence>
<feature type="compositionally biased region" description="Low complexity" evidence="1">
    <location>
        <begin position="18"/>
        <end position="41"/>
    </location>
</feature>
<gene>
    <name evidence="2" type="ORF">B2J93_2458</name>
</gene>